<evidence type="ECO:0000313" key="3">
    <source>
        <dbReference type="Proteomes" id="UP000664554"/>
    </source>
</evidence>
<keyword evidence="1" id="KW-0472">Membrane</keyword>
<name>A0ABS3NKQ3_9GAMM</name>
<accession>A0ABS3NKQ3</accession>
<keyword evidence="1" id="KW-0812">Transmembrane</keyword>
<dbReference type="Proteomes" id="UP000664554">
    <property type="component" value="Unassembled WGS sequence"/>
</dbReference>
<dbReference type="RefSeq" id="WP_207988575.1">
    <property type="nucleotide sequence ID" value="NZ_JAGBKM010000001.1"/>
</dbReference>
<sequence>MTFVAEIIASFTPQVLFGMFGGLVGGIYGINKKGYELKISAILLFTAVIAGSAVAELLHKKFALDYIFPIFLISIPAGSFSGYLMVALDIASPKLAKAAIDKAGKKAVDKL</sequence>
<evidence type="ECO:0000313" key="2">
    <source>
        <dbReference type="EMBL" id="MBO1529663.1"/>
    </source>
</evidence>
<dbReference type="EMBL" id="JAGBKM010000001">
    <property type="protein sequence ID" value="MBO1529663.1"/>
    <property type="molecule type" value="Genomic_DNA"/>
</dbReference>
<gene>
    <name evidence="2" type="ORF">J3492_00345</name>
</gene>
<feature type="transmembrane region" description="Helical" evidence="1">
    <location>
        <begin position="12"/>
        <end position="30"/>
    </location>
</feature>
<feature type="transmembrane region" description="Helical" evidence="1">
    <location>
        <begin position="37"/>
        <end position="55"/>
    </location>
</feature>
<reference evidence="2 3" key="1">
    <citation type="submission" date="2021-03" db="EMBL/GenBank/DDBJ databases">
        <authorList>
            <person name="Shang D.-D."/>
            <person name="Du Z.-J."/>
            <person name="Chen G.-J."/>
        </authorList>
    </citation>
    <scope>NUCLEOTIDE SEQUENCE [LARGE SCALE GENOMIC DNA]</scope>
    <source>
        <strain evidence="2 3">F1192</strain>
    </source>
</reference>
<comment type="caution">
    <text evidence="2">The sequence shown here is derived from an EMBL/GenBank/DDBJ whole genome shotgun (WGS) entry which is preliminary data.</text>
</comment>
<feature type="transmembrane region" description="Helical" evidence="1">
    <location>
        <begin position="67"/>
        <end position="88"/>
    </location>
</feature>
<protein>
    <recommendedName>
        <fullName evidence="4">Phage holin</fullName>
    </recommendedName>
</protein>
<keyword evidence="3" id="KW-1185">Reference proteome</keyword>
<evidence type="ECO:0008006" key="4">
    <source>
        <dbReference type="Google" id="ProtNLM"/>
    </source>
</evidence>
<evidence type="ECO:0000256" key="1">
    <source>
        <dbReference type="SAM" id="Phobius"/>
    </source>
</evidence>
<keyword evidence="1" id="KW-1133">Transmembrane helix</keyword>
<proteinExistence type="predicted"/>
<organism evidence="2 3">
    <name type="scientific">Psychrobacter coccoides</name>
    <dbReference type="NCBI Taxonomy" id="2818440"/>
    <lineage>
        <taxon>Bacteria</taxon>
        <taxon>Pseudomonadati</taxon>
        <taxon>Pseudomonadota</taxon>
        <taxon>Gammaproteobacteria</taxon>
        <taxon>Moraxellales</taxon>
        <taxon>Moraxellaceae</taxon>
        <taxon>Psychrobacter</taxon>
    </lineage>
</organism>